<dbReference type="RefSeq" id="XP_020851144.1">
    <property type="nucleotide sequence ID" value="XM_020995485.1"/>
</dbReference>
<protein>
    <submittedName>
        <fullName evidence="3">Host cell factor C1 regulator 1 isoform X2</fullName>
    </submittedName>
</protein>
<reference evidence="3" key="1">
    <citation type="submission" date="2025-08" db="UniProtKB">
        <authorList>
            <consortium name="RefSeq"/>
        </authorList>
    </citation>
    <scope>IDENTIFICATION</scope>
    <source>
        <tissue evidence="3">Spleen</tissue>
    </source>
</reference>
<name>A0A6P5L304_PHACI</name>
<organism evidence="2 3">
    <name type="scientific">Phascolarctos cinereus</name>
    <name type="common">Koala</name>
    <dbReference type="NCBI Taxonomy" id="38626"/>
    <lineage>
        <taxon>Eukaryota</taxon>
        <taxon>Metazoa</taxon>
        <taxon>Chordata</taxon>
        <taxon>Craniata</taxon>
        <taxon>Vertebrata</taxon>
        <taxon>Euteleostomi</taxon>
        <taxon>Mammalia</taxon>
        <taxon>Metatheria</taxon>
        <taxon>Diprotodontia</taxon>
        <taxon>Phascolarctidae</taxon>
        <taxon>Phascolarctos</taxon>
    </lineage>
</organism>
<dbReference type="InterPro" id="IPR029195">
    <property type="entry name" value="HCFC1R1"/>
</dbReference>
<keyword evidence="2" id="KW-1185">Reference proteome</keyword>
<proteinExistence type="predicted"/>
<evidence type="ECO:0000313" key="3">
    <source>
        <dbReference type="RefSeq" id="XP_020851144.1"/>
    </source>
</evidence>
<feature type="compositionally biased region" description="Basic and acidic residues" evidence="1">
    <location>
        <begin position="38"/>
        <end position="49"/>
    </location>
</feature>
<dbReference type="CTD" id="54985"/>
<feature type="region of interest" description="Disordered" evidence="1">
    <location>
        <begin position="1"/>
        <end position="49"/>
    </location>
</feature>
<dbReference type="Proteomes" id="UP000515140">
    <property type="component" value="Unplaced"/>
</dbReference>
<evidence type="ECO:0000313" key="2">
    <source>
        <dbReference type="Proteomes" id="UP000515140"/>
    </source>
</evidence>
<dbReference type="Pfam" id="PF15226">
    <property type="entry name" value="HPIP"/>
    <property type="match status" value="1"/>
</dbReference>
<dbReference type="AlphaFoldDB" id="A0A6P5L304"/>
<gene>
    <name evidence="3" type="primary">HCFC1R1</name>
</gene>
<evidence type="ECO:0000256" key="1">
    <source>
        <dbReference type="SAM" id="MobiDB-lite"/>
    </source>
</evidence>
<sequence>MEPPASVRPQERPGCCGPRNSMILQPPVELGRPTGAQKDPREAQGPDRTLDACSFPQGIQPQSTSQLLEEDHLENNHPYCGPSVAFSMGSPAPPMTRPLEDSLHSVEHLGVLCPSLLLALNPHSELLLWQYPGNQIPETLRLLRLGGPQVYQNPHSGEAMEL</sequence>
<dbReference type="GeneID" id="110214523"/>
<accession>A0A6P5L304</accession>